<evidence type="ECO:0000256" key="5">
    <source>
        <dbReference type="SAM" id="Phobius"/>
    </source>
</evidence>
<dbReference type="InterPro" id="IPR011110">
    <property type="entry name" value="Reg_prop"/>
</dbReference>
<evidence type="ECO:0000256" key="2">
    <source>
        <dbReference type="ARBA" id="ARBA00012438"/>
    </source>
</evidence>
<dbReference type="CDD" id="cd00082">
    <property type="entry name" value="HisKA"/>
    <property type="match status" value="1"/>
</dbReference>
<feature type="signal peptide" evidence="6">
    <location>
        <begin position="1"/>
        <end position="29"/>
    </location>
</feature>
<dbReference type="InterPro" id="IPR036097">
    <property type="entry name" value="HisK_dim/P_sf"/>
</dbReference>
<feature type="transmembrane region" description="Helical" evidence="5">
    <location>
        <begin position="751"/>
        <end position="768"/>
    </location>
</feature>
<evidence type="ECO:0000256" key="1">
    <source>
        <dbReference type="ARBA" id="ARBA00000085"/>
    </source>
</evidence>
<dbReference type="PROSITE" id="PS50109">
    <property type="entry name" value="HIS_KIN"/>
    <property type="match status" value="1"/>
</dbReference>
<dbReference type="InterPro" id="IPR003594">
    <property type="entry name" value="HATPase_dom"/>
</dbReference>
<dbReference type="InterPro" id="IPR004358">
    <property type="entry name" value="Sig_transdc_His_kin-like_C"/>
</dbReference>
<accession>A0AAW9RPJ4</accession>
<comment type="catalytic activity">
    <reaction evidence="1">
        <text>ATP + protein L-histidine = ADP + protein N-phospho-L-histidine.</text>
        <dbReference type="EC" id="2.7.13.3"/>
    </reaction>
</comment>
<comment type="caution">
    <text evidence="8">The sequence shown here is derived from an EMBL/GenBank/DDBJ whole genome shotgun (WGS) entry which is preliminary data.</text>
</comment>
<dbReference type="EMBL" id="JBDKWZ010000001">
    <property type="protein sequence ID" value="MEN7546719.1"/>
    <property type="molecule type" value="Genomic_DNA"/>
</dbReference>
<sequence>MKLTFNFHLTAGKYLLGCLCFFISSFASAQFYKFHQYLTSDGLPQSFVYTLIQDAHGFIWIGTGDGLARFDGISFQRFSTQNKLAENYVTSSYLSSDNTLWFGHHQGGLSLSKDGKTFRSINTQGTIASPITQIIEDTNHDIWVVTLNNGIFLVDKSHARLGKVPIEKSKFLTYSIAFLPDQRVLLGTDQGLFSYKLEREELNAPYQFESLKGQKITCLTSTDNQKVWIGTEEQGIFQLSTTQKSAKPTLLSKDFKHILDIQVIGQDQLWVSELRKGVSKLILTKNASQIQEQFLYQPQSGLATQNIRKIFEDREGNIWLGSTGDGLFKLDINYFLFYQFQHLGKSNQVFSVNIDSSGNKWLGTENGILKIPGVEHEKQNNIEVISQQPKEVSSILQSKNGTLWVGTKSNGLFQFNPSNKVLRQVMHSSNNPANFITDLIEYEGHIWAGTKEGIYILNPQGTVLDTINTQKGLVHNRINCLYKSTTNNKVYVGTQGNFLIAIDQEKQVERIAIHNSSPLLNIRCITEDQQGNLWLGTAGNGLLKFVNAHPTIYTSENGLLSDYCYSVITDTKNNIWVGHRNGLSKLVYGEDHFKTYTEKEGIENEFHNNAAVQDTNGNLWFGSDKGLVRYNIADDQINTFPPQINLLSIKINDEPIPLTENLQLPYGQYKMEFEFRGVSLKESGKVTYTSKLEGYDLDWTEPSASNQITYPRVEEGEFTLQVKAFNSDGIASTLPLTLHIEVALPIWKKPWFIGMVVLILAFLVYLYIRYRVRKLELENEKLEKVVSKRTQQYIDAKDQLKAANEELQRMNMELEKQVYERTKKLRKANEDLKVANEELDLFVYRASHDLKGPLARLTGLTNIAKLDIKEDTALSYLDQLESTAHDMDSTLDKLLMINVINRSALDAVPIDFHKLLDEIRIPIDSLLSPNKIQLKVDMDGRFNIHSDEKLIKMILSNLIENSITFRSQSYKVEPYILVNAKDEGPYIRVNVADNGSGIPKEHLPKIFNMFFRGSELSKGNGLGLYVVKKAIDKLGGTVTVKSEVNKFTIFEIKLPKAKPKARHDQPFE</sequence>
<keyword evidence="6" id="KW-0732">Signal</keyword>
<dbReference type="SMART" id="SM00387">
    <property type="entry name" value="HATPase_c"/>
    <property type="match status" value="1"/>
</dbReference>
<evidence type="ECO:0000256" key="4">
    <source>
        <dbReference type="SAM" id="Coils"/>
    </source>
</evidence>
<dbReference type="Pfam" id="PF07495">
    <property type="entry name" value="Y_Y_Y"/>
    <property type="match status" value="1"/>
</dbReference>
<dbReference type="PANTHER" id="PTHR43547:SF2">
    <property type="entry name" value="HYBRID SIGNAL TRANSDUCTION HISTIDINE KINASE C"/>
    <property type="match status" value="1"/>
</dbReference>
<dbReference type="InterPro" id="IPR005467">
    <property type="entry name" value="His_kinase_dom"/>
</dbReference>
<dbReference type="SUPFAM" id="SSF55874">
    <property type="entry name" value="ATPase domain of HSP90 chaperone/DNA topoisomerase II/histidine kinase"/>
    <property type="match status" value="1"/>
</dbReference>
<dbReference type="EC" id="2.7.13.3" evidence="2"/>
<dbReference type="PRINTS" id="PR00344">
    <property type="entry name" value="BCTRLSENSOR"/>
</dbReference>
<name>A0AAW9RPJ4_9BACT</name>
<evidence type="ECO:0000259" key="7">
    <source>
        <dbReference type="PROSITE" id="PS50109"/>
    </source>
</evidence>
<feature type="chain" id="PRO_5043465912" description="histidine kinase" evidence="6">
    <location>
        <begin position="30"/>
        <end position="1068"/>
    </location>
</feature>
<dbReference type="Gene3D" id="2.60.40.10">
    <property type="entry name" value="Immunoglobulins"/>
    <property type="match status" value="1"/>
</dbReference>
<protein>
    <recommendedName>
        <fullName evidence="2">histidine kinase</fullName>
        <ecNumber evidence="2">2.7.13.3</ecNumber>
    </recommendedName>
</protein>
<keyword evidence="4" id="KW-0175">Coiled coil</keyword>
<dbReference type="PANTHER" id="PTHR43547">
    <property type="entry name" value="TWO-COMPONENT HISTIDINE KINASE"/>
    <property type="match status" value="1"/>
</dbReference>
<keyword evidence="5" id="KW-0472">Membrane</keyword>
<dbReference type="Pfam" id="PF02518">
    <property type="entry name" value="HATPase_c"/>
    <property type="match status" value="1"/>
</dbReference>
<keyword evidence="5" id="KW-1133">Transmembrane helix</keyword>
<evidence type="ECO:0000313" key="9">
    <source>
        <dbReference type="Proteomes" id="UP001403385"/>
    </source>
</evidence>
<evidence type="ECO:0000313" key="8">
    <source>
        <dbReference type="EMBL" id="MEN7546719.1"/>
    </source>
</evidence>
<dbReference type="GO" id="GO:0000155">
    <property type="term" value="F:phosphorelay sensor kinase activity"/>
    <property type="evidence" value="ECO:0007669"/>
    <property type="project" value="InterPro"/>
</dbReference>
<dbReference type="Proteomes" id="UP001403385">
    <property type="component" value="Unassembled WGS sequence"/>
</dbReference>
<feature type="domain" description="Histidine kinase" evidence="7">
    <location>
        <begin position="845"/>
        <end position="1058"/>
    </location>
</feature>
<keyword evidence="5" id="KW-0812">Transmembrane</keyword>
<dbReference type="InterPro" id="IPR013783">
    <property type="entry name" value="Ig-like_fold"/>
</dbReference>
<keyword evidence="3" id="KW-0597">Phosphoprotein</keyword>
<dbReference type="InterPro" id="IPR036890">
    <property type="entry name" value="HATPase_C_sf"/>
</dbReference>
<dbReference type="RefSeq" id="WP_346819501.1">
    <property type="nucleotide sequence ID" value="NZ_JBDKWZ010000001.1"/>
</dbReference>
<dbReference type="Gene3D" id="1.10.287.130">
    <property type="match status" value="1"/>
</dbReference>
<dbReference type="InterPro" id="IPR011123">
    <property type="entry name" value="Y_Y_Y"/>
</dbReference>
<organism evidence="8 9">
    <name type="scientific">Rapidithrix thailandica</name>
    <dbReference type="NCBI Taxonomy" id="413964"/>
    <lineage>
        <taxon>Bacteria</taxon>
        <taxon>Pseudomonadati</taxon>
        <taxon>Bacteroidota</taxon>
        <taxon>Cytophagia</taxon>
        <taxon>Cytophagales</taxon>
        <taxon>Flammeovirgaceae</taxon>
        <taxon>Rapidithrix</taxon>
    </lineage>
</organism>
<gene>
    <name evidence="8" type="ORF">AAG747_02290</name>
</gene>
<dbReference type="Pfam" id="PF07494">
    <property type="entry name" value="Reg_prop"/>
    <property type="match status" value="4"/>
</dbReference>
<dbReference type="InterPro" id="IPR003661">
    <property type="entry name" value="HisK_dim/P_dom"/>
</dbReference>
<dbReference type="AlphaFoldDB" id="A0AAW9RPJ4"/>
<dbReference type="Gene3D" id="2.130.10.10">
    <property type="entry name" value="YVTN repeat-like/Quinoprotein amine dehydrogenase"/>
    <property type="match status" value="3"/>
</dbReference>
<dbReference type="SUPFAM" id="SSF63829">
    <property type="entry name" value="Calcium-dependent phosphotriesterase"/>
    <property type="match status" value="3"/>
</dbReference>
<evidence type="ECO:0000256" key="6">
    <source>
        <dbReference type="SAM" id="SignalP"/>
    </source>
</evidence>
<keyword evidence="9" id="KW-1185">Reference proteome</keyword>
<dbReference type="SUPFAM" id="SSF47384">
    <property type="entry name" value="Homodimeric domain of signal transducing histidine kinase"/>
    <property type="match status" value="1"/>
</dbReference>
<dbReference type="InterPro" id="IPR015943">
    <property type="entry name" value="WD40/YVTN_repeat-like_dom_sf"/>
</dbReference>
<dbReference type="CDD" id="cd00075">
    <property type="entry name" value="HATPase"/>
    <property type="match status" value="1"/>
</dbReference>
<evidence type="ECO:0000256" key="3">
    <source>
        <dbReference type="ARBA" id="ARBA00022553"/>
    </source>
</evidence>
<reference evidence="8 9" key="1">
    <citation type="submission" date="2024-04" db="EMBL/GenBank/DDBJ databases">
        <title>Novel genus in family Flammeovirgaceae.</title>
        <authorList>
            <person name="Nguyen T.H."/>
            <person name="Vuong T.Q."/>
            <person name="Le H."/>
            <person name="Kim S.-G."/>
        </authorList>
    </citation>
    <scope>NUCLEOTIDE SEQUENCE [LARGE SCALE GENOMIC DNA]</scope>
    <source>
        <strain evidence="8 9">JCM 23209</strain>
    </source>
</reference>
<dbReference type="Gene3D" id="3.30.565.10">
    <property type="entry name" value="Histidine kinase-like ATPase, C-terminal domain"/>
    <property type="match status" value="1"/>
</dbReference>
<proteinExistence type="predicted"/>
<feature type="coiled-coil region" evidence="4">
    <location>
        <begin position="772"/>
        <end position="822"/>
    </location>
</feature>